<reference evidence="1 2" key="1">
    <citation type="journal article" date="2018" name="Mol. Plant">
        <title>The genome of Artemisia annua provides insight into the evolution of Asteraceae family and artemisinin biosynthesis.</title>
        <authorList>
            <person name="Shen Q."/>
            <person name="Zhang L."/>
            <person name="Liao Z."/>
            <person name="Wang S."/>
            <person name="Yan T."/>
            <person name="Shi P."/>
            <person name="Liu M."/>
            <person name="Fu X."/>
            <person name="Pan Q."/>
            <person name="Wang Y."/>
            <person name="Lv Z."/>
            <person name="Lu X."/>
            <person name="Zhang F."/>
            <person name="Jiang W."/>
            <person name="Ma Y."/>
            <person name="Chen M."/>
            <person name="Hao X."/>
            <person name="Li L."/>
            <person name="Tang Y."/>
            <person name="Lv G."/>
            <person name="Zhou Y."/>
            <person name="Sun X."/>
            <person name="Brodelius P.E."/>
            <person name="Rose J.K.C."/>
            <person name="Tang K."/>
        </authorList>
    </citation>
    <scope>NUCLEOTIDE SEQUENCE [LARGE SCALE GENOMIC DNA]</scope>
    <source>
        <strain evidence="2">cv. Huhao1</strain>
        <tissue evidence="1">Leaf</tissue>
    </source>
</reference>
<gene>
    <name evidence="1" type="ORF">CTI12_AA326800</name>
</gene>
<dbReference type="OrthoDB" id="539995at2759"/>
<dbReference type="AlphaFoldDB" id="A0A2U1MW33"/>
<evidence type="ECO:0000313" key="2">
    <source>
        <dbReference type="Proteomes" id="UP000245207"/>
    </source>
</evidence>
<dbReference type="Proteomes" id="UP000245207">
    <property type="component" value="Unassembled WGS sequence"/>
</dbReference>
<dbReference type="EMBL" id="PKPP01004222">
    <property type="protein sequence ID" value="PWA65449.1"/>
    <property type="molecule type" value="Genomic_DNA"/>
</dbReference>
<dbReference type="PANTHER" id="PTHR12498">
    <property type="entry name" value="N-TERMINAL ASPARAGINE AMIDOHYDROLASE"/>
    <property type="match status" value="1"/>
</dbReference>
<dbReference type="InterPro" id="IPR026750">
    <property type="entry name" value="NTAN1"/>
</dbReference>
<comment type="caution">
    <text evidence="1">The sequence shown here is derived from an EMBL/GenBank/DDBJ whole genome shotgun (WGS) entry which is preliminary data.</text>
</comment>
<name>A0A2U1MW33_ARTAN</name>
<dbReference type="GO" id="GO:0005634">
    <property type="term" value="C:nucleus"/>
    <property type="evidence" value="ECO:0007669"/>
    <property type="project" value="TreeGrafter"/>
</dbReference>
<proteinExistence type="predicted"/>
<keyword evidence="2" id="KW-1185">Reference proteome</keyword>
<sequence>MLKIVGTDEATTCVGIVIRNSRTGMTSCAHLDTPDVVGIGLSQMLSLVSDPDDNAILDVHLVGTFDDSAPQVWFNSLYFSFEFNEVFTSLVSLIFLY</sequence>
<dbReference type="GO" id="GO:0006511">
    <property type="term" value="P:ubiquitin-dependent protein catabolic process"/>
    <property type="evidence" value="ECO:0007669"/>
    <property type="project" value="TreeGrafter"/>
</dbReference>
<evidence type="ECO:0000313" key="1">
    <source>
        <dbReference type="EMBL" id="PWA65449.1"/>
    </source>
</evidence>
<dbReference type="PANTHER" id="PTHR12498:SF0">
    <property type="entry name" value="PROTEIN N-TERMINAL ASPARAGINE AMIDOHYDROLASE"/>
    <property type="match status" value="1"/>
</dbReference>
<organism evidence="1 2">
    <name type="scientific">Artemisia annua</name>
    <name type="common">Sweet wormwood</name>
    <dbReference type="NCBI Taxonomy" id="35608"/>
    <lineage>
        <taxon>Eukaryota</taxon>
        <taxon>Viridiplantae</taxon>
        <taxon>Streptophyta</taxon>
        <taxon>Embryophyta</taxon>
        <taxon>Tracheophyta</taxon>
        <taxon>Spermatophyta</taxon>
        <taxon>Magnoliopsida</taxon>
        <taxon>eudicotyledons</taxon>
        <taxon>Gunneridae</taxon>
        <taxon>Pentapetalae</taxon>
        <taxon>asterids</taxon>
        <taxon>campanulids</taxon>
        <taxon>Asterales</taxon>
        <taxon>Asteraceae</taxon>
        <taxon>Asteroideae</taxon>
        <taxon>Anthemideae</taxon>
        <taxon>Artemisiinae</taxon>
        <taxon>Artemisia</taxon>
    </lineage>
</organism>
<keyword evidence="1" id="KW-0378">Hydrolase</keyword>
<protein>
    <submittedName>
        <fullName evidence="1">Protein N-terminal asparagine amidohydrolase</fullName>
    </submittedName>
</protein>
<dbReference type="Pfam" id="PF14736">
    <property type="entry name" value="N_Asn_amidohyd"/>
    <property type="match status" value="1"/>
</dbReference>
<dbReference type="GO" id="GO:0008418">
    <property type="term" value="F:protein-N-terminal asparagine amidohydrolase activity"/>
    <property type="evidence" value="ECO:0007669"/>
    <property type="project" value="InterPro"/>
</dbReference>
<dbReference type="STRING" id="35608.A0A2U1MW33"/>
<accession>A0A2U1MW33</accession>